<evidence type="ECO:0000313" key="4">
    <source>
        <dbReference type="EMBL" id="KAJ5106718.1"/>
    </source>
</evidence>
<dbReference type="GO" id="GO:0046872">
    <property type="term" value="F:metal ion binding"/>
    <property type="evidence" value="ECO:0007669"/>
    <property type="project" value="UniProtKB-KW"/>
</dbReference>
<dbReference type="PRINTS" id="PR01790">
    <property type="entry name" value="SMP30FAMILY"/>
</dbReference>
<reference evidence="4" key="2">
    <citation type="journal article" date="2023" name="IMA Fungus">
        <title>Comparative genomic study of the Penicillium genus elucidates a diverse pangenome and 15 lateral gene transfer events.</title>
        <authorList>
            <person name="Petersen C."/>
            <person name="Sorensen T."/>
            <person name="Nielsen M.R."/>
            <person name="Sondergaard T.E."/>
            <person name="Sorensen J.L."/>
            <person name="Fitzpatrick D.A."/>
            <person name="Frisvad J.C."/>
            <person name="Nielsen K.L."/>
        </authorList>
    </citation>
    <scope>NUCLEOTIDE SEQUENCE</scope>
    <source>
        <strain evidence="4">IBT 30069</strain>
    </source>
</reference>
<dbReference type="InterPro" id="IPR051262">
    <property type="entry name" value="SMP-30/CGR1_Lactonase"/>
</dbReference>
<feature type="binding site" evidence="2">
    <location>
        <position position="44"/>
    </location>
    <ligand>
        <name>a divalent metal cation</name>
        <dbReference type="ChEBI" id="CHEBI:60240"/>
    </ligand>
</feature>
<evidence type="ECO:0000256" key="1">
    <source>
        <dbReference type="PIRSR" id="PIRSR605511-1"/>
    </source>
</evidence>
<sequence>MASQDSPVIMAAQWTSLPAEFRRPGSSEHSKNQKRGRKIDSFLEGPVFVSHLSCLFVTDIPYGRIFSIDIATATWSLFLEYDGEPNGMAWNPFTEKMVIADFKQGILSLDLTTKTLTPLVTRYHGERFKGPNDLIVAPDGSIYFTDQGMTGLHDPSGRVYHLFPDGRLDQILTNGPSPNGLVLTKDKTSLFVAMTRDNAVWHIPFYEDGSVQRVGRYSSYYGIGGPDGMALDEEGNVFVAHSTLGTVFVHNSNGTLKAKIESSVGNGTTNLTWGGENSNVLYIVESESASILRVDWHCAGCL</sequence>
<feature type="domain" description="SMP-30/Gluconolactonase/LRE-like region" evidence="3">
    <location>
        <begin position="44"/>
        <end position="284"/>
    </location>
</feature>
<dbReference type="PANTHER" id="PTHR47572:SF5">
    <property type="entry name" value="BLR2277 PROTEIN"/>
    <property type="match status" value="1"/>
</dbReference>
<keyword evidence="5" id="KW-1185">Reference proteome</keyword>
<dbReference type="OrthoDB" id="423498at2759"/>
<name>A0A9W9FUQ6_9EURO</name>
<dbReference type="Pfam" id="PF08450">
    <property type="entry name" value="SGL"/>
    <property type="match status" value="1"/>
</dbReference>
<keyword evidence="2" id="KW-0862">Zinc</keyword>
<comment type="caution">
    <text evidence="4">The sequence shown here is derived from an EMBL/GenBank/DDBJ whole genome shotgun (WGS) entry which is preliminary data.</text>
</comment>
<evidence type="ECO:0000256" key="2">
    <source>
        <dbReference type="PIRSR" id="PIRSR605511-2"/>
    </source>
</evidence>
<evidence type="ECO:0000259" key="3">
    <source>
        <dbReference type="Pfam" id="PF08450"/>
    </source>
</evidence>
<protein>
    <submittedName>
        <fullName evidence="4">Calcium-dependent phosphotriesterase</fullName>
    </submittedName>
</protein>
<dbReference type="AlphaFoldDB" id="A0A9W9FUQ6"/>
<dbReference type="PANTHER" id="PTHR47572">
    <property type="entry name" value="LIPOPROTEIN-RELATED"/>
    <property type="match status" value="1"/>
</dbReference>
<dbReference type="SUPFAM" id="SSF63829">
    <property type="entry name" value="Calcium-dependent phosphotriesterase"/>
    <property type="match status" value="1"/>
</dbReference>
<feature type="binding site" evidence="2">
    <location>
        <position position="227"/>
    </location>
    <ligand>
        <name>a divalent metal cation</name>
        <dbReference type="ChEBI" id="CHEBI:60240"/>
    </ligand>
</feature>
<organism evidence="4 5">
    <name type="scientific">Penicillium angulare</name>
    <dbReference type="NCBI Taxonomy" id="116970"/>
    <lineage>
        <taxon>Eukaryota</taxon>
        <taxon>Fungi</taxon>
        <taxon>Dikarya</taxon>
        <taxon>Ascomycota</taxon>
        <taxon>Pezizomycotina</taxon>
        <taxon>Eurotiomycetes</taxon>
        <taxon>Eurotiomycetidae</taxon>
        <taxon>Eurotiales</taxon>
        <taxon>Aspergillaceae</taxon>
        <taxon>Penicillium</taxon>
    </lineage>
</organism>
<dbReference type="Proteomes" id="UP001149165">
    <property type="component" value="Unassembled WGS sequence"/>
</dbReference>
<proteinExistence type="predicted"/>
<dbReference type="InterPro" id="IPR011042">
    <property type="entry name" value="6-blade_b-propeller_TolB-like"/>
</dbReference>
<reference evidence="4" key="1">
    <citation type="submission" date="2022-11" db="EMBL/GenBank/DDBJ databases">
        <authorList>
            <person name="Petersen C."/>
        </authorList>
    </citation>
    <scope>NUCLEOTIDE SEQUENCE</scope>
    <source>
        <strain evidence="4">IBT 30069</strain>
    </source>
</reference>
<dbReference type="InterPro" id="IPR013658">
    <property type="entry name" value="SGL"/>
</dbReference>
<accession>A0A9W9FUQ6</accession>
<feature type="binding site" evidence="2">
    <location>
        <position position="179"/>
    </location>
    <ligand>
        <name>a divalent metal cation</name>
        <dbReference type="ChEBI" id="CHEBI:60240"/>
    </ligand>
</feature>
<feature type="binding site" evidence="2">
    <location>
        <position position="132"/>
    </location>
    <ligand>
        <name>substrate</name>
    </ligand>
</feature>
<keyword evidence="2" id="KW-0479">Metal-binding</keyword>
<gene>
    <name evidence="4" type="ORF">N7456_003393</name>
</gene>
<feature type="active site" description="Proton donor/acceptor" evidence="1">
    <location>
        <position position="227"/>
    </location>
</feature>
<comment type="cofactor">
    <cofactor evidence="2">
        <name>Zn(2+)</name>
        <dbReference type="ChEBI" id="CHEBI:29105"/>
    </cofactor>
    <text evidence="2">Binds 1 divalent metal cation per subunit.</text>
</comment>
<dbReference type="InterPro" id="IPR005511">
    <property type="entry name" value="SMP-30"/>
</dbReference>
<dbReference type="EMBL" id="JAPQKH010000003">
    <property type="protein sequence ID" value="KAJ5106718.1"/>
    <property type="molecule type" value="Genomic_DNA"/>
</dbReference>
<evidence type="ECO:0000313" key="5">
    <source>
        <dbReference type="Proteomes" id="UP001149165"/>
    </source>
</evidence>
<dbReference type="Gene3D" id="2.120.10.30">
    <property type="entry name" value="TolB, C-terminal domain"/>
    <property type="match status" value="1"/>
</dbReference>